<dbReference type="EMBL" id="ASTJ01000012">
    <property type="protein sequence ID" value="EPC03477.1"/>
    <property type="molecule type" value="Genomic_DNA"/>
</dbReference>
<comment type="caution">
    <text evidence="1">The sequence shown here is derived from an EMBL/GenBank/DDBJ whole genome shotgun (WGS) entry which is preliminary data.</text>
</comment>
<name>S2KMY5_LITA3</name>
<keyword evidence="2" id="KW-1185">Reference proteome</keyword>
<sequence length="81" mass="9418">MLLKLHVSKNLPQQELYFPFKEIWTTTGGQHAEMIPLLVSMRQVLSSKGQQPRGIIFKFQFLLVRQSILVVFKMMSITRAL</sequence>
<evidence type="ECO:0000313" key="2">
    <source>
        <dbReference type="Proteomes" id="UP000014463"/>
    </source>
</evidence>
<reference evidence="1 2" key="1">
    <citation type="journal article" date="2013" name="Genome Announc.">
        <title>Draft genome sequence of the moderately halophilic gammaproteobacterium Halomonas anticariensis FP35.</title>
        <authorList>
            <person name="Tahrioui A."/>
            <person name="Quesada E."/>
            <person name="Llamas I."/>
        </authorList>
    </citation>
    <scope>NUCLEOTIDE SEQUENCE [LARGE SCALE GENOMIC DNA]</scope>
    <source>
        <strain evidence="2">DSM 16096 / CECT 5854 / LMG 22089 / FP35</strain>
    </source>
</reference>
<proteinExistence type="predicted"/>
<accession>S2KMY5</accession>
<dbReference type="Proteomes" id="UP000014463">
    <property type="component" value="Unassembled WGS sequence"/>
</dbReference>
<organism evidence="1 2">
    <name type="scientific">Litchfieldella anticariensis (strain DSM 16096 / CECT 5854 / CIP 108499 / LMG 22089 / FP35)</name>
    <name type="common">Halomonas anticariensis</name>
    <dbReference type="NCBI Taxonomy" id="1121939"/>
    <lineage>
        <taxon>Bacteria</taxon>
        <taxon>Pseudomonadati</taxon>
        <taxon>Pseudomonadota</taxon>
        <taxon>Gammaproteobacteria</taxon>
        <taxon>Oceanospirillales</taxon>
        <taxon>Halomonadaceae</taxon>
        <taxon>Litchfieldella</taxon>
    </lineage>
</organism>
<evidence type="ECO:0000313" key="1">
    <source>
        <dbReference type="EMBL" id="EPC03477.1"/>
    </source>
</evidence>
<gene>
    <name evidence="1" type="ORF">L861_18230</name>
</gene>
<dbReference type="AlphaFoldDB" id="S2KMY5"/>
<protein>
    <submittedName>
        <fullName evidence="1">Uncharacterized protein</fullName>
    </submittedName>
</protein>